<organism evidence="1 2">
    <name type="scientific">Croceicoccus naphthovorans</name>
    <dbReference type="NCBI Taxonomy" id="1348774"/>
    <lineage>
        <taxon>Bacteria</taxon>
        <taxon>Pseudomonadati</taxon>
        <taxon>Pseudomonadota</taxon>
        <taxon>Alphaproteobacteria</taxon>
        <taxon>Sphingomonadales</taxon>
        <taxon>Erythrobacteraceae</taxon>
        <taxon>Croceicoccus</taxon>
    </lineage>
</organism>
<dbReference type="Proteomes" id="UP000035287">
    <property type="component" value="Chromosome"/>
</dbReference>
<evidence type="ECO:0000313" key="1">
    <source>
        <dbReference type="EMBL" id="AKM08799.1"/>
    </source>
</evidence>
<dbReference type="RefSeq" id="WP_047819496.1">
    <property type="nucleotide sequence ID" value="NZ_CP011770.1"/>
</dbReference>
<dbReference type="PATRIC" id="fig|1348774.3.peg.89"/>
<proteinExistence type="predicted"/>
<keyword evidence="2" id="KW-1185">Reference proteome</keyword>
<dbReference type="EMBL" id="CP011770">
    <property type="protein sequence ID" value="AKM08799.1"/>
    <property type="molecule type" value="Genomic_DNA"/>
</dbReference>
<reference evidence="1 2" key="1">
    <citation type="submission" date="2015-06" db="EMBL/GenBank/DDBJ databases">
        <authorList>
            <person name="Zeng Y."/>
            <person name="Huang Y."/>
        </authorList>
    </citation>
    <scope>NUCLEOTIDE SEQUENCE [LARGE SCALE GENOMIC DNA]</scope>
    <source>
        <strain evidence="1 2">PQ-2</strain>
    </source>
</reference>
<dbReference type="AlphaFoldDB" id="A0A0G3XDW7"/>
<protein>
    <submittedName>
        <fullName evidence="1">Uncharacterized protein</fullName>
    </submittedName>
</protein>
<name>A0A0G3XDW7_9SPHN</name>
<dbReference type="KEGG" id="cna:AB433_00380"/>
<gene>
    <name evidence="1" type="ORF">AB433_00380</name>
</gene>
<evidence type="ECO:0000313" key="2">
    <source>
        <dbReference type="Proteomes" id="UP000035287"/>
    </source>
</evidence>
<dbReference type="STRING" id="1348774.AB433_00380"/>
<sequence>MSVTREELAAFADGELDSVRHAEIERAVEADPALARAVANHRALRTRLSAHYAPILDDPVPERLEAMLQNESIIVDLQSRRKLRTDRLRHIPRWGWITAPALAACLILALLIPRGSAPDGYATQQIASALDDQLVATQPADATVRVLLSFRDSGGLYCRVYASTQQDGIACKDEQGWRLIEQVGRTPAQATDYRQAGNASAELMAKAQELAAGPALDASDEVGAMAENWRTTR</sequence>
<dbReference type="OrthoDB" id="7502743at2"/>
<accession>A0A0G3XDW7</accession>